<keyword evidence="6" id="KW-1185">Reference proteome</keyword>
<dbReference type="Proteomes" id="UP001595891">
    <property type="component" value="Unassembled WGS sequence"/>
</dbReference>
<feature type="region of interest" description="Disordered" evidence="3">
    <location>
        <begin position="1"/>
        <end position="26"/>
    </location>
</feature>
<dbReference type="RefSeq" id="WP_262844304.1">
    <property type="nucleotide sequence ID" value="NZ_JANZYP010000027.1"/>
</dbReference>
<organism evidence="5 6">
    <name type="scientific">Sphaerisporangium corydalis</name>
    <dbReference type="NCBI Taxonomy" id="1441875"/>
    <lineage>
        <taxon>Bacteria</taxon>
        <taxon>Bacillati</taxon>
        <taxon>Actinomycetota</taxon>
        <taxon>Actinomycetes</taxon>
        <taxon>Streptosporangiales</taxon>
        <taxon>Streptosporangiaceae</taxon>
        <taxon>Sphaerisporangium</taxon>
    </lineage>
</organism>
<reference evidence="6" key="1">
    <citation type="journal article" date="2019" name="Int. J. Syst. Evol. Microbiol.">
        <title>The Global Catalogue of Microorganisms (GCM) 10K type strain sequencing project: providing services to taxonomists for standard genome sequencing and annotation.</title>
        <authorList>
            <consortium name="The Broad Institute Genomics Platform"/>
            <consortium name="The Broad Institute Genome Sequencing Center for Infectious Disease"/>
            <person name="Wu L."/>
            <person name="Ma J."/>
        </authorList>
    </citation>
    <scope>NUCLEOTIDE SEQUENCE [LARGE SCALE GENOMIC DNA]</scope>
    <source>
        <strain evidence="6">CCUG 49560</strain>
    </source>
</reference>
<comment type="caution">
    <text evidence="5">The sequence shown here is derived from an EMBL/GenBank/DDBJ whole genome shotgun (WGS) entry which is preliminary data.</text>
</comment>
<evidence type="ECO:0000313" key="5">
    <source>
        <dbReference type="EMBL" id="MFC4590820.1"/>
    </source>
</evidence>
<keyword evidence="2" id="KW-0732">Signal</keyword>
<dbReference type="Pfam" id="PF11999">
    <property type="entry name" value="Ice_binding"/>
    <property type="match status" value="1"/>
</dbReference>
<feature type="transmembrane region" description="Helical" evidence="4">
    <location>
        <begin position="34"/>
        <end position="53"/>
    </location>
</feature>
<dbReference type="EMBL" id="JBHSFN010000026">
    <property type="protein sequence ID" value="MFC4590820.1"/>
    <property type="molecule type" value="Genomic_DNA"/>
</dbReference>
<proteinExistence type="inferred from homology"/>
<keyword evidence="4" id="KW-0812">Transmembrane</keyword>
<keyword evidence="4" id="KW-0472">Membrane</keyword>
<dbReference type="InterPro" id="IPR021884">
    <property type="entry name" value="Ice-bd_prot"/>
</dbReference>
<evidence type="ECO:0000256" key="3">
    <source>
        <dbReference type="SAM" id="MobiDB-lite"/>
    </source>
</evidence>
<sequence length="402" mass="38849">MRNLVPAVPRGAGVSTPAGGPAMRRVPSRAHRPGIARLAVLALLPVAALLVAAPPGMSAAQPQVDLGTARGFAVMAGSTITNTGTTTVTGDLGLSPGTAVTGFPPGTVTGTIHAADAAAAQAQIDLTAAYNDAAGRTPTATVPTELGGTTLTPGVYNSAAGTFGITGDLTLDAQGDATAVFVFQAASTLITASASTVTLVGGAQAHNVYWQVGSSATLGTGSSFAGNILALTSITVTTGTSVSGRALARNGAVTLDTDTISRSTGALFISVPASADLGSAAAGSAQVSAHLGGVTVTDTRDAASADWVATVSSTDFTTGGATAPETISKGSVGYSPGSATSTTGDATFAPGTAGSLGSARTAFSASDGTGDNSATWNPTITVTLPAQVVGGNYSGVVVHSVA</sequence>
<evidence type="ECO:0000256" key="4">
    <source>
        <dbReference type="SAM" id="Phobius"/>
    </source>
</evidence>
<keyword evidence="4" id="KW-1133">Transmembrane helix</keyword>
<accession>A0ABV9EMH6</accession>
<feature type="region of interest" description="Disordered" evidence="3">
    <location>
        <begin position="327"/>
        <end position="346"/>
    </location>
</feature>
<evidence type="ECO:0000313" key="6">
    <source>
        <dbReference type="Proteomes" id="UP001595891"/>
    </source>
</evidence>
<evidence type="ECO:0000256" key="2">
    <source>
        <dbReference type="ARBA" id="ARBA00022729"/>
    </source>
</evidence>
<evidence type="ECO:0000256" key="1">
    <source>
        <dbReference type="ARBA" id="ARBA00005445"/>
    </source>
</evidence>
<protein>
    <submittedName>
        <fullName evidence="5">Ice-binding family protein</fullName>
    </submittedName>
</protein>
<name>A0ABV9EMH6_9ACTN</name>
<comment type="similarity">
    <text evidence="1">Belongs to the ice-binding protein family.</text>
</comment>
<gene>
    <name evidence="5" type="ORF">ACFO8L_32315</name>
</gene>